<dbReference type="Pfam" id="PF19449">
    <property type="entry name" value="DUF5987"/>
    <property type="match status" value="1"/>
</dbReference>
<dbReference type="AlphaFoldDB" id="A0A3M2LU12"/>
<protein>
    <submittedName>
        <fullName evidence="1">Regulator</fullName>
    </submittedName>
</protein>
<evidence type="ECO:0000313" key="1">
    <source>
        <dbReference type="EMBL" id="RMI40722.1"/>
    </source>
</evidence>
<organism evidence="1 2">
    <name type="scientific">Actinomadura harenae</name>
    <dbReference type="NCBI Taxonomy" id="2483351"/>
    <lineage>
        <taxon>Bacteria</taxon>
        <taxon>Bacillati</taxon>
        <taxon>Actinomycetota</taxon>
        <taxon>Actinomycetes</taxon>
        <taxon>Streptosporangiales</taxon>
        <taxon>Thermomonosporaceae</taxon>
        <taxon>Actinomadura</taxon>
    </lineage>
</organism>
<dbReference type="EMBL" id="RFFG01000050">
    <property type="protein sequence ID" value="RMI40722.1"/>
    <property type="molecule type" value="Genomic_DNA"/>
</dbReference>
<sequence length="176" mass="18493">MTLEAFADTIVPGEKRFPDDHAIAGAAEGPGAVAAGALELLDWSATGITPMLGDLVSRLGEHAEAYAAEEGLALDPSVPPFVGLSFAQRTALVRRLVAPGHPEKEFWVLLTLFSNMAYDSAAHTSTAEAMADGHPGLLAMGFATPDPDGLWRFPRYSYGRPLARLHPATTPSGSPA</sequence>
<evidence type="ECO:0000313" key="2">
    <source>
        <dbReference type="Proteomes" id="UP000282674"/>
    </source>
</evidence>
<gene>
    <name evidence="1" type="ORF">EBO15_25375</name>
</gene>
<reference evidence="1 2" key="1">
    <citation type="submission" date="2018-10" db="EMBL/GenBank/DDBJ databases">
        <title>Isolation from soil.</title>
        <authorList>
            <person name="Hu J."/>
        </authorList>
    </citation>
    <scope>NUCLEOTIDE SEQUENCE [LARGE SCALE GENOMIC DNA]</scope>
    <source>
        <strain evidence="1 2">NEAU-Ht49</strain>
    </source>
</reference>
<dbReference type="InterPro" id="IPR046029">
    <property type="entry name" value="DUF5987"/>
</dbReference>
<dbReference type="OrthoDB" id="3371101at2"/>
<keyword evidence="2" id="KW-1185">Reference proteome</keyword>
<dbReference type="Proteomes" id="UP000282674">
    <property type="component" value="Unassembled WGS sequence"/>
</dbReference>
<accession>A0A3M2LU12</accession>
<comment type="caution">
    <text evidence="1">The sequence shown here is derived from an EMBL/GenBank/DDBJ whole genome shotgun (WGS) entry which is preliminary data.</text>
</comment>
<name>A0A3M2LU12_9ACTN</name>
<proteinExistence type="predicted"/>